<proteinExistence type="predicted"/>
<feature type="transmembrane region" description="Helical" evidence="3">
    <location>
        <begin position="104"/>
        <end position="126"/>
    </location>
</feature>
<protein>
    <submittedName>
        <fullName evidence="4">DUF4407 domain-containing protein</fullName>
    </submittedName>
</protein>
<keyword evidence="5" id="KW-1185">Reference proteome</keyword>
<dbReference type="Pfam" id="PF14362">
    <property type="entry name" value="DUF4407"/>
    <property type="match status" value="1"/>
</dbReference>
<feature type="coiled-coil region" evidence="1">
    <location>
        <begin position="263"/>
        <end position="290"/>
    </location>
</feature>
<keyword evidence="3" id="KW-0812">Transmembrane</keyword>
<evidence type="ECO:0000256" key="3">
    <source>
        <dbReference type="SAM" id="Phobius"/>
    </source>
</evidence>
<name>A0ABS3VVM8_MICEH</name>
<sequence>MDEKVDIPRWGPARALRLCTGADEKILAQVPSERPRYTAMGGVVFGTALLAMFSMAYALYCVFGGFRFFVVGVVLVWGLFILSLDRWLMAGAPISSGSARNRFLPRLLLSVALGMVVAEPLLLGVFDSAIQERVARDRATELADRESLLRLCNPVPGTPEAARPEANDATCLDNRLKIDGDSPERLQTELDETKRQADALRKTVDADSAAHAKLEEKARRECNGTPGSEFSGRPGVGPNCRRLRGEADRYYADHKIKENSTRLVQLDSKANSLTEQVSTARQRYGELINKKIDEELDTIRDRHRNIGLLERFRALDDLVEENGYVHATQWGLRIFLIIIDALPALLKVLNGETVYDRLNARRLRDQDRQDAGQRDADRERHATDLRFQRYRTQQQHEVRRKRFAHDVRVENANIDVAREELISARERSLLGVATGPAIDGWDLDATQEFVIDQPVSPSTDPASGPDAPATGAAS</sequence>
<comment type="caution">
    <text evidence="4">The sequence shown here is derived from an EMBL/GenBank/DDBJ whole genome shotgun (WGS) entry which is preliminary data.</text>
</comment>
<evidence type="ECO:0000256" key="2">
    <source>
        <dbReference type="SAM" id="MobiDB-lite"/>
    </source>
</evidence>
<keyword evidence="3" id="KW-1133">Transmembrane helix</keyword>
<evidence type="ECO:0000313" key="5">
    <source>
        <dbReference type="Proteomes" id="UP000823521"/>
    </source>
</evidence>
<feature type="transmembrane region" description="Helical" evidence="3">
    <location>
        <begin position="37"/>
        <end position="60"/>
    </location>
</feature>
<feature type="region of interest" description="Disordered" evidence="2">
    <location>
        <begin position="217"/>
        <end position="239"/>
    </location>
</feature>
<gene>
    <name evidence="4" type="ORF">GSF22_20955</name>
</gene>
<dbReference type="InterPro" id="IPR025519">
    <property type="entry name" value="DUF4407"/>
</dbReference>
<dbReference type="RefSeq" id="WP_208815449.1">
    <property type="nucleotide sequence ID" value="NZ_WVUH01000198.1"/>
</dbReference>
<feature type="transmembrane region" description="Helical" evidence="3">
    <location>
        <begin position="66"/>
        <end position="84"/>
    </location>
</feature>
<feature type="region of interest" description="Disordered" evidence="2">
    <location>
        <begin position="450"/>
        <end position="474"/>
    </location>
</feature>
<dbReference type="EMBL" id="WVUH01000198">
    <property type="protein sequence ID" value="MBO4208459.1"/>
    <property type="molecule type" value="Genomic_DNA"/>
</dbReference>
<organism evidence="4 5">
    <name type="scientific">Micromonospora echinofusca</name>
    <dbReference type="NCBI Taxonomy" id="47858"/>
    <lineage>
        <taxon>Bacteria</taxon>
        <taxon>Bacillati</taxon>
        <taxon>Actinomycetota</taxon>
        <taxon>Actinomycetes</taxon>
        <taxon>Micromonosporales</taxon>
        <taxon>Micromonosporaceae</taxon>
        <taxon>Micromonospora</taxon>
    </lineage>
</organism>
<dbReference type="Proteomes" id="UP000823521">
    <property type="component" value="Unassembled WGS sequence"/>
</dbReference>
<keyword evidence="1" id="KW-0175">Coiled coil</keyword>
<evidence type="ECO:0000313" key="4">
    <source>
        <dbReference type="EMBL" id="MBO4208459.1"/>
    </source>
</evidence>
<reference evidence="4 5" key="1">
    <citation type="submission" date="2019-12" db="EMBL/GenBank/DDBJ databases">
        <title>Whole genome sequencing of endophytic Actinobacterium Micromonospora sp. MPMI6T.</title>
        <authorList>
            <person name="Evv R."/>
            <person name="Podile A.R."/>
        </authorList>
    </citation>
    <scope>NUCLEOTIDE SEQUENCE [LARGE SCALE GENOMIC DNA]</scope>
    <source>
        <strain evidence="4 5">MPMI6</strain>
    </source>
</reference>
<accession>A0ABS3VVM8</accession>
<keyword evidence="3" id="KW-0472">Membrane</keyword>
<evidence type="ECO:0000256" key="1">
    <source>
        <dbReference type="SAM" id="Coils"/>
    </source>
</evidence>